<evidence type="ECO:0000256" key="2">
    <source>
        <dbReference type="ARBA" id="ARBA00023136"/>
    </source>
</evidence>
<dbReference type="GO" id="GO:0009279">
    <property type="term" value="C:cell outer membrane"/>
    <property type="evidence" value="ECO:0007669"/>
    <property type="project" value="UniProtKB-SubCell"/>
</dbReference>
<dbReference type="SUPFAM" id="SSF56935">
    <property type="entry name" value="Porins"/>
    <property type="match status" value="1"/>
</dbReference>
<feature type="domain" description="TonB-dependent transporter Oar-like beta-barrel" evidence="5">
    <location>
        <begin position="338"/>
        <end position="980"/>
    </location>
</feature>
<evidence type="ECO:0000259" key="5">
    <source>
        <dbReference type="Pfam" id="PF25183"/>
    </source>
</evidence>
<dbReference type="InterPro" id="IPR008969">
    <property type="entry name" value="CarboxyPept-like_regulatory"/>
</dbReference>
<protein>
    <recommendedName>
        <fullName evidence="5">TonB-dependent transporter Oar-like beta-barrel domain-containing protein</fullName>
    </recommendedName>
</protein>
<dbReference type="InterPro" id="IPR057601">
    <property type="entry name" value="Oar-like_b-barrel"/>
</dbReference>
<reference evidence="6" key="2">
    <citation type="submission" date="2020-09" db="EMBL/GenBank/DDBJ databases">
        <authorList>
            <person name="Sun Q."/>
            <person name="Zhou Y."/>
        </authorList>
    </citation>
    <scope>NUCLEOTIDE SEQUENCE</scope>
    <source>
        <strain evidence="6">CGMCC 1.12997</strain>
    </source>
</reference>
<feature type="domain" description="TonB-dependent transporter Oar-like beta-barrel" evidence="5">
    <location>
        <begin position="245"/>
        <end position="314"/>
    </location>
</feature>
<gene>
    <name evidence="6" type="ORF">GCM10011585_02000</name>
</gene>
<dbReference type="Gene3D" id="2.40.170.20">
    <property type="entry name" value="TonB-dependent receptor, beta-barrel domain"/>
    <property type="match status" value="1"/>
</dbReference>
<evidence type="ECO:0000256" key="3">
    <source>
        <dbReference type="ARBA" id="ARBA00023237"/>
    </source>
</evidence>
<keyword evidence="2" id="KW-0472">Membrane</keyword>
<comment type="caution">
    <text evidence="6">The sequence shown here is derived from an EMBL/GenBank/DDBJ whole genome shotgun (WGS) entry which is preliminary data.</text>
</comment>
<dbReference type="InterPro" id="IPR036942">
    <property type="entry name" value="Beta-barrel_TonB_sf"/>
</dbReference>
<reference evidence="6" key="1">
    <citation type="journal article" date="2014" name="Int. J. Syst. Evol. Microbiol.">
        <title>Complete genome sequence of Corynebacterium casei LMG S-19264T (=DSM 44701T), isolated from a smear-ripened cheese.</title>
        <authorList>
            <consortium name="US DOE Joint Genome Institute (JGI-PGF)"/>
            <person name="Walter F."/>
            <person name="Albersmeier A."/>
            <person name="Kalinowski J."/>
            <person name="Ruckert C."/>
        </authorList>
    </citation>
    <scope>NUCLEOTIDE SEQUENCE</scope>
    <source>
        <strain evidence="6">CGMCC 1.12997</strain>
    </source>
</reference>
<dbReference type="RefSeq" id="WP_188552306.1">
    <property type="nucleotide sequence ID" value="NZ_BMGT01000001.1"/>
</dbReference>
<dbReference type="Pfam" id="PF25183">
    <property type="entry name" value="OMP_b-brl_4"/>
    <property type="match status" value="2"/>
</dbReference>
<proteinExistence type="predicted"/>
<dbReference type="EMBL" id="BMGT01000001">
    <property type="protein sequence ID" value="GGG64013.1"/>
    <property type="molecule type" value="Genomic_DNA"/>
</dbReference>
<dbReference type="AlphaFoldDB" id="A0A917LXE1"/>
<evidence type="ECO:0000313" key="6">
    <source>
        <dbReference type="EMBL" id="GGG64013.1"/>
    </source>
</evidence>
<dbReference type="Gene3D" id="2.60.40.1120">
    <property type="entry name" value="Carboxypeptidase-like, regulatory domain"/>
    <property type="match status" value="1"/>
</dbReference>
<feature type="signal peptide" evidence="4">
    <location>
        <begin position="1"/>
        <end position="22"/>
    </location>
</feature>
<dbReference type="SUPFAM" id="SSF49464">
    <property type="entry name" value="Carboxypeptidase regulatory domain-like"/>
    <property type="match status" value="1"/>
</dbReference>
<evidence type="ECO:0000256" key="4">
    <source>
        <dbReference type="SAM" id="SignalP"/>
    </source>
</evidence>
<comment type="subcellular location">
    <subcellularLocation>
        <location evidence="1">Cell outer membrane</location>
    </subcellularLocation>
</comment>
<keyword evidence="3" id="KW-0998">Cell outer membrane</keyword>
<dbReference type="Proteomes" id="UP000647241">
    <property type="component" value="Unassembled WGS sequence"/>
</dbReference>
<organism evidence="6 7">
    <name type="scientific">Edaphobacter dinghuensis</name>
    <dbReference type="NCBI Taxonomy" id="1560005"/>
    <lineage>
        <taxon>Bacteria</taxon>
        <taxon>Pseudomonadati</taxon>
        <taxon>Acidobacteriota</taxon>
        <taxon>Terriglobia</taxon>
        <taxon>Terriglobales</taxon>
        <taxon>Acidobacteriaceae</taxon>
        <taxon>Edaphobacter</taxon>
    </lineage>
</organism>
<feature type="chain" id="PRO_5036949602" description="TonB-dependent transporter Oar-like beta-barrel domain-containing protein" evidence="4">
    <location>
        <begin position="23"/>
        <end position="1204"/>
    </location>
</feature>
<dbReference type="Pfam" id="PF13620">
    <property type="entry name" value="CarboxypepD_reg"/>
    <property type="match status" value="1"/>
</dbReference>
<keyword evidence="7" id="KW-1185">Reference proteome</keyword>
<name>A0A917LXE1_9BACT</name>
<evidence type="ECO:0000313" key="7">
    <source>
        <dbReference type="Proteomes" id="UP000647241"/>
    </source>
</evidence>
<accession>A0A917LXE1</accession>
<keyword evidence="4" id="KW-0732">Signal</keyword>
<sequence length="1204" mass="126068">MKKVLGLVAILFTTLVMSYGQAISVNGGSIQGTITDQTGAVVPGANVTITGIDTGSVKVLTTDSAGFYSLGPLNPGRYNVTITMNGFQKLSVATRIQTGTATSGNFKLTVGESSQTIEVNAGAVQINTEQAGVSGVITTAQLETLPVNGRNILDYAQLQPGVQLQPGGSGDGGFDPTKAGYSALSFSGVSGRTTRILLDGQDVTDETVGTTIFNISAGSIGELQVNRATADPSTDITSSGSVLMSTRSGTNGYHGQLFYDFQDQRVGAASFQGVDGPFQRNQFGGNFGGPILKDKLFFFASAERLKQDQSAVVNLPSIFSGVQSAFPSVGSPARDTYSAGRVDYNGPWGTHMFARINYEANFFDTGQEYSTYANRDNAPGIAGGVDYARGRFTHSFRGSYEKFHNLIVDTTEGNTSLYNPIPGLGLSYGSNFNSGPNANAPQQTYQVDKQIRYDGSWTKGAHNIRYGASLNRITGGGLAAFFGYGPIATLTSSTALANCGGVAGAAACPNDPVNGYSAAVIQISNDQGYASEKPGFGLPGGFQEDWRTGFYLVDSWKIRPTFTLTIGARYDRDTGRTNSDLAAVPCSEIVTANFTTAPPCTGSTPLFDQWGVGLGARVSQPNRNVGPQLGFTYNPAASPKTVLRGGIGLYFESNVFNNVQFDRSSRLPVGKFAAYPTICENGTYSYPIPGKGNVTQTSTGIPISTICTESIAQAAPAILQLQADARAGGAQNIPNTSFMGYALNTPTGTIAYAPKYQSPYSININFGIQRELAPGVVLSADYVHSATLRIQQTIDANHVGDSRYFDVGLAKTAIANTLAQCGASSIDVALSPGGCPTGSGANGNATMVDFAKNGLDSGLAVNGGAPNSILGSGAAAAFDGINPAVGVGIFSYPMGKAAYDGLQLNLTEQKAHPFRGVAQTNLEVSYAYSRMITTTAYNNVGTSDPFFSAPSYNNRNPTQNMGYGGLDRTHIFSLGGAIQPKYGPRIGLIAHFDSAVPTNLTLDEQGSAPGEIFRSDVDGDGQIGDLVPGTDPGAYMRKVKPGTLNNLIANYNTTHAGTLTPAGQAVVAAGLFTPAEMAAAGAVEPTLAPGPSRAFANSMLKTFDANFSYPIRWKKLPEQWSLEPSVSIYNIFNFANYDTLAVGGANISGGTILTPADLAASGGAGNVNGPSDYEAYNSLRISRKTGTFDQGAPRATEFQLKLNF</sequence>
<evidence type="ECO:0000256" key="1">
    <source>
        <dbReference type="ARBA" id="ARBA00004442"/>
    </source>
</evidence>